<dbReference type="Proteomes" id="UP000009097">
    <property type="component" value="Unassembled WGS sequence"/>
</dbReference>
<dbReference type="AlphaFoldDB" id="A0A0J9UIX9"/>
<dbReference type="RefSeq" id="XP_018236156.1">
    <property type="nucleotide sequence ID" value="XM_018398412.1"/>
</dbReference>
<dbReference type="KEGG" id="fox:FOXG_18342"/>
<dbReference type="EMBL" id="DS231697">
    <property type="protein sequence ID" value="KNA98110.1"/>
    <property type="molecule type" value="Genomic_DNA"/>
</dbReference>
<protein>
    <submittedName>
        <fullName evidence="1">Uncharacterized protein</fullName>
    </submittedName>
</protein>
<gene>
    <name evidence="1" type="ORF">FOXG_18342</name>
</gene>
<dbReference type="GeneID" id="28959048"/>
<reference evidence="1" key="1">
    <citation type="submission" date="2007-04" db="EMBL/GenBank/DDBJ databases">
        <authorList>
            <consortium name="The Broad Institute Genome Sequencing Platform"/>
            <person name="Birren B."/>
            <person name="Lander E."/>
            <person name="Galagan J."/>
            <person name="Nusbaum C."/>
            <person name="Devon K."/>
            <person name="Ma L.-J."/>
            <person name="Jaffe D."/>
            <person name="Butler J."/>
            <person name="Alvarez P."/>
            <person name="Gnerre S."/>
            <person name="Grabherr M."/>
            <person name="Kleber M."/>
            <person name="Mauceli E."/>
            <person name="Brockman W."/>
            <person name="MacCallum I.A."/>
            <person name="Young S."/>
            <person name="LaButti K."/>
            <person name="DeCaprio D."/>
            <person name="Crawford M."/>
            <person name="Koehrsen M."/>
            <person name="Engels R."/>
            <person name="Montgomery P."/>
            <person name="Pearson M."/>
            <person name="Howarth C."/>
            <person name="Larson L."/>
            <person name="White J."/>
            <person name="O'Leary S."/>
            <person name="Kodira C."/>
            <person name="Zeng Q."/>
            <person name="Yandava C."/>
            <person name="Alvarado L."/>
            <person name="Kistler C."/>
            <person name="Shim W.-B."/>
            <person name="Kang S."/>
            <person name="Woloshuk C."/>
        </authorList>
    </citation>
    <scope>NUCLEOTIDE SEQUENCE</scope>
    <source>
        <strain evidence="1">4287</strain>
    </source>
</reference>
<organism evidence="1 2">
    <name type="scientific">Fusarium oxysporum f. sp. lycopersici (strain 4287 / CBS 123668 / FGSC 9935 / NRRL 34936)</name>
    <name type="common">Fusarium vascular wilt of tomato</name>
    <dbReference type="NCBI Taxonomy" id="426428"/>
    <lineage>
        <taxon>Eukaryota</taxon>
        <taxon>Fungi</taxon>
        <taxon>Dikarya</taxon>
        <taxon>Ascomycota</taxon>
        <taxon>Pezizomycotina</taxon>
        <taxon>Sordariomycetes</taxon>
        <taxon>Hypocreomycetidae</taxon>
        <taxon>Hypocreales</taxon>
        <taxon>Nectriaceae</taxon>
        <taxon>Fusarium</taxon>
        <taxon>Fusarium oxysporum species complex</taxon>
    </lineage>
</organism>
<evidence type="ECO:0000313" key="2">
    <source>
        <dbReference type="Proteomes" id="UP000009097"/>
    </source>
</evidence>
<reference evidence="1" key="2">
    <citation type="journal article" date="2010" name="Nature">
        <title>Comparative genomics reveals mobile pathogenicity chromosomes in Fusarium.</title>
        <authorList>
            <person name="Ma L.J."/>
            <person name="van der Does H.C."/>
            <person name="Borkovich K.A."/>
            <person name="Coleman J.J."/>
            <person name="Daboussi M.J."/>
            <person name="Di Pietro A."/>
            <person name="Dufresne M."/>
            <person name="Freitag M."/>
            <person name="Grabherr M."/>
            <person name="Henrissat B."/>
            <person name="Houterman P.M."/>
            <person name="Kang S."/>
            <person name="Shim W.B."/>
            <person name="Woloshuk C."/>
            <person name="Xie X."/>
            <person name="Xu J.R."/>
            <person name="Antoniw J."/>
            <person name="Baker S.E."/>
            <person name="Bluhm B.H."/>
            <person name="Breakspear A."/>
            <person name="Brown D.W."/>
            <person name="Butchko R.A."/>
            <person name="Chapman S."/>
            <person name="Coulson R."/>
            <person name="Coutinho P.M."/>
            <person name="Danchin E.G."/>
            <person name="Diener A."/>
            <person name="Gale L.R."/>
            <person name="Gardiner D.M."/>
            <person name="Goff S."/>
            <person name="Hammond-Kosack K.E."/>
            <person name="Hilburn K."/>
            <person name="Hua-Van A."/>
            <person name="Jonkers W."/>
            <person name="Kazan K."/>
            <person name="Kodira C.D."/>
            <person name="Koehrsen M."/>
            <person name="Kumar L."/>
            <person name="Lee Y.H."/>
            <person name="Li L."/>
            <person name="Manners J.M."/>
            <person name="Miranda-Saavedra D."/>
            <person name="Mukherjee M."/>
            <person name="Park G."/>
            <person name="Park J."/>
            <person name="Park S.Y."/>
            <person name="Proctor R.H."/>
            <person name="Regev A."/>
            <person name="Ruiz-Roldan M.C."/>
            <person name="Sain D."/>
            <person name="Sakthikumar S."/>
            <person name="Sykes S."/>
            <person name="Schwartz D.C."/>
            <person name="Turgeon B.G."/>
            <person name="Wapinski I."/>
            <person name="Yoder O."/>
            <person name="Young S."/>
            <person name="Zeng Q."/>
            <person name="Zhou S."/>
            <person name="Galagan J."/>
            <person name="Cuomo C.A."/>
            <person name="Kistler H.C."/>
            <person name="Rep M."/>
        </authorList>
    </citation>
    <scope>NUCLEOTIDE SEQUENCE [LARGE SCALE GENOMIC DNA]</scope>
    <source>
        <strain evidence="1">4287</strain>
    </source>
</reference>
<evidence type="ECO:0000313" key="1">
    <source>
        <dbReference type="EMBL" id="KNA98110.1"/>
    </source>
</evidence>
<name>A0A0J9UIX9_FUSO4</name>
<accession>A0A0J9UIX9</accession>
<sequence>MSGFQRYEDIGQGGIYTLVNHNENNAWKRNAHPTHFSIMAFWCFGGRGGKAATPNQLDFLNSTV</sequence>
<proteinExistence type="predicted"/>
<dbReference type="VEuPathDB" id="FungiDB:FOXG_18342"/>